<evidence type="ECO:0000313" key="5">
    <source>
        <dbReference type="EMBL" id="VDM82050.1"/>
    </source>
</evidence>
<dbReference type="PANTHER" id="PTHR12609">
    <property type="entry name" value="MICROTUBULE ASSOCIATED PROTEIN XMAP215"/>
    <property type="match status" value="1"/>
</dbReference>
<dbReference type="Gene3D" id="1.25.10.10">
    <property type="entry name" value="Leucine-rich Repeat Variant"/>
    <property type="match status" value="2"/>
</dbReference>
<dbReference type="OrthoDB" id="205662at2759"/>
<dbReference type="GO" id="GO:0007051">
    <property type="term" value="P:spindle organization"/>
    <property type="evidence" value="ECO:0007669"/>
    <property type="project" value="InterPro"/>
</dbReference>
<dbReference type="AlphaFoldDB" id="A0A3P7J986"/>
<protein>
    <recommendedName>
        <fullName evidence="4">TOG domain-containing protein</fullName>
    </recommendedName>
</protein>
<dbReference type="SMART" id="SM01349">
    <property type="entry name" value="TOG"/>
    <property type="match status" value="1"/>
</dbReference>
<keyword evidence="6" id="KW-1185">Reference proteome</keyword>
<dbReference type="GO" id="GO:0051010">
    <property type="term" value="F:microtubule plus-end binding"/>
    <property type="evidence" value="ECO:0007669"/>
    <property type="project" value="InterPro"/>
</dbReference>
<dbReference type="Pfam" id="PF02985">
    <property type="entry name" value="HEAT"/>
    <property type="match status" value="1"/>
</dbReference>
<evidence type="ECO:0000259" key="4">
    <source>
        <dbReference type="SMART" id="SM01349"/>
    </source>
</evidence>
<sequence length="254" mass="27688">MASRPKAAAVDKAGGDSLCSDGVVSAPLSDEPGDIDAWSLMEPTDVIAKMRKDFYELAASKKWQERKEAMESLLSIMESAPRVALSPDLQQVIVTLTKILEKDVNINILEKDVNINVSSICVKVLTKLAESMRTDFAAMVPKALLESYSEAICGGLTKPNPQSRAQTAQFTSRLFSRHSSSTIPVEAVKQIVPELIKCCSDADAEVRESTFRAMGAITRCVGETAARRLFGEVAEDKIKMGKVRMGSRIFSNKV</sequence>
<feature type="repeat" description="HEAT" evidence="3">
    <location>
        <begin position="191"/>
        <end position="229"/>
    </location>
</feature>
<dbReference type="PROSITE" id="PS50077">
    <property type="entry name" value="HEAT_REPEAT"/>
    <property type="match status" value="1"/>
</dbReference>
<dbReference type="InterPro" id="IPR045110">
    <property type="entry name" value="XMAP215"/>
</dbReference>
<proteinExistence type="inferred from homology"/>
<name>A0A3P7J986_STRVU</name>
<feature type="domain" description="TOG" evidence="4">
    <location>
        <begin position="39"/>
        <end position="254"/>
    </location>
</feature>
<dbReference type="InterPro" id="IPR011989">
    <property type="entry name" value="ARM-like"/>
</dbReference>
<evidence type="ECO:0000256" key="1">
    <source>
        <dbReference type="ARBA" id="ARBA00022737"/>
    </source>
</evidence>
<dbReference type="InterPro" id="IPR034085">
    <property type="entry name" value="TOG"/>
</dbReference>
<dbReference type="InterPro" id="IPR021133">
    <property type="entry name" value="HEAT_type_2"/>
</dbReference>
<evidence type="ECO:0000256" key="3">
    <source>
        <dbReference type="PROSITE-ProRule" id="PRU00103"/>
    </source>
</evidence>
<evidence type="ECO:0000313" key="6">
    <source>
        <dbReference type="Proteomes" id="UP000270094"/>
    </source>
</evidence>
<dbReference type="EMBL" id="UYYB01115757">
    <property type="protein sequence ID" value="VDM82050.1"/>
    <property type="molecule type" value="Genomic_DNA"/>
</dbReference>
<keyword evidence="1" id="KW-0677">Repeat</keyword>
<reference evidence="5 6" key="1">
    <citation type="submission" date="2018-11" db="EMBL/GenBank/DDBJ databases">
        <authorList>
            <consortium name="Pathogen Informatics"/>
        </authorList>
    </citation>
    <scope>NUCLEOTIDE SEQUENCE [LARGE SCALE GENOMIC DNA]</scope>
</reference>
<dbReference type="SUPFAM" id="SSF48371">
    <property type="entry name" value="ARM repeat"/>
    <property type="match status" value="1"/>
</dbReference>
<gene>
    <name evidence="5" type="ORF">SVUK_LOCUS17048</name>
</gene>
<dbReference type="InterPro" id="IPR016024">
    <property type="entry name" value="ARM-type_fold"/>
</dbReference>
<dbReference type="GO" id="GO:0061863">
    <property type="term" value="F:microtubule plus end polymerase"/>
    <property type="evidence" value="ECO:0007669"/>
    <property type="project" value="InterPro"/>
</dbReference>
<dbReference type="GO" id="GO:0030951">
    <property type="term" value="P:establishment or maintenance of microtubule cytoskeleton polarity"/>
    <property type="evidence" value="ECO:0007669"/>
    <property type="project" value="InterPro"/>
</dbReference>
<evidence type="ECO:0000256" key="2">
    <source>
        <dbReference type="ARBA" id="ARBA00025722"/>
    </source>
</evidence>
<dbReference type="GO" id="GO:0046785">
    <property type="term" value="P:microtubule polymerization"/>
    <property type="evidence" value="ECO:0007669"/>
    <property type="project" value="InterPro"/>
</dbReference>
<comment type="similarity">
    <text evidence="2">Belongs to the TOG/XMAP215 family.</text>
</comment>
<accession>A0A3P7J986</accession>
<dbReference type="InterPro" id="IPR000357">
    <property type="entry name" value="HEAT"/>
</dbReference>
<organism evidence="5 6">
    <name type="scientific">Strongylus vulgaris</name>
    <name type="common">Blood worm</name>
    <dbReference type="NCBI Taxonomy" id="40348"/>
    <lineage>
        <taxon>Eukaryota</taxon>
        <taxon>Metazoa</taxon>
        <taxon>Ecdysozoa</taxon>
        <taxon>Nematoda</taxon>
        <taxon>Chromadorea</taxon>
        <taxon>Rhabditida</taxon>
        <taxon>Rhabditina</taxon>
        <taxon>Rhabditomorpha</taxon>
        <taxon>Strongyloidea</taxon>
        <taxon>Strongylidae</taxon>
        <taxon>Strongylus</taxon>
    </lineage>
</organism>
<dbReference type="Proteomes" id="UP000270094">
    <property type="component" value="Unassembled WGS sequence"/>
</dbReference>